<dbReference type="AlphaFoldDB" id="A0A510JZ83"/>
<reference evidence="2 3" key="1">
    <citation type="submission" date="2019-07" db="EMBL/GenBank/DDBJ databases">
        <title>Complete Genome Sequence of Leptotrichia trevisanii Strain JMUB3870.</title>
        <authorList>
            <person name="Watanabe S."/>
            <person name="Cui L."/>
        </authorList>
    </citation>
    <scope>NUCLEOTIDE SEQUENCE [LARGE SCALE GENOMIC DNA]</scope>
    <source>
        <strain evidence="2 3">JMUB3870</strain>
    </source>
</reference>
<dbReference type="RefSeq" id="WP_155282518.1">
    <property type="nucleotide sequence ID" value="NZ_AP019831.1"/>
</dbReference>
<feature type="transmembrane region" description="Helical" evidence="1">
    <location>
        <begin position="110"/>
        <end position="134"/>
    </location>
</feature>
<keyword evidence="1" id="KW-0472">Membrane</keyword>
<organism evidence="2 3">
    <name type="scientific">Leptotrichia trevisanii</name>
    <dbReference type="NCBI Taxonomy" id="109328"/>
    <lineage>
        <taxon>Bacteria</taxon>
        <taxon>Fusobacteriati</taxon>
        <taxon>Fusobacteriota</taxon>
        <taxon>Fusobacteriia</taxon>
        <taxon>Fusobacteriales</taxon>
        <taxon>Leptotrichiaceae</taxon>
        <taxon>Leptotrichia</taxon>
    </lineage>
</organism>
<evidence type="ECO:0000256" key="1">
    <source>
        <dbReference type="SAM" id="Phobius"/>
    </source>
</evidence>
<feature type="transmembrane region" description="Helical" evidence="1">
    <location>
        <begin position="66"/>
        <end position="90"/>
    </location>
</feature>
<protein>
    <submittedName>
        <fullName evidence="2">Uncharacterized protein</fullName>
    </submittedName>
</protein>
<keyword evidence="3" id="KW-1185">Reference proteome</keyword>
<gene>
    <name evidence="2" type="ORF">JMUB3870_0818</name>
</gene>
<keyword evidence="1" id="KW-0812">Transmembrane</keyword>
<evidence type="ECO:0000313" key="3">
    <source>
        <dbReference type="Proteomes" id="UP000422644"/>
    </source>
</evidence>
<feature type="transmembrane region" description="Helical" evidence="1">
    <location>
        <begin position="6"/>
        <end position="27"/>
    </location>
</feature>
<dbReference type="Proteomes" id="UP000422644">
    <property type="component" value="Chromosome"/>
</dbReference>
<dbReference type="OrthoDB" id="79860at2"/>
<keyword evidence="1" id="KW-1133">Transmembrane helix</keyword>
<dbReference type="EMBL" id="AP019831">
    <property type="protein sequence ID" value="BBM44700.1"/>
    <property type="molecule type" value="Genomic_DNA"/>
</dbReference>
<evidence type="ECO:0000313" key="2">
    <source>
        <dbReference type="EMBL" id="BBM44700.1"/>
    </source>
</evidence>
<proteinExistence type="predicted"/>
<sequence length="249" mass="29353">MTMFGMIGEIMFIPLIFILSIFLALAARKRIMRKTVFVEIDENLKDLGPREFFYNILKIERAANPIYCIEIFLLIVDTVYILFGGYLEYIKELEFVKEYPDFSISPMTSVFIKFGIPIFLWFVILFLLLFALFMRKKENKRIFKMLDDLDGGNLLTYAKEDFINSDRIVGTGIMLQSDLKLGNRYLFCVYPAYIIPYSWIYDVKVDKFFSRGGNYYSLNFTLNKSFDSIQIFFAKKNIAEKARDFILKK</sequence>
<name>A0A510JZ83_9FUSO</name>
<accession>A0A510JZ83</accession>